<gene>
    <name evidence="3" type="ORF">CONCODRAFT_79455</name>
</gene>
<reference evidence="3 4" key="1">
    <citation type="journal article" date="2015" name="Genome Biol. Evol.">
        <title>Phylogenomic analyses indicate that early fungi evolved digesting cell walls of algal ancestors of land plants.</title>
        <authorList>
            <person name="Chang Y."/>
            <person name="Wang S."/>
            <person name="Sekimoto S."/>
            <person name="Aerts A.L."/>
            <person name="Choi C."/>
            <person name="Clum A."/>
            <person name="LaButti K.M."/>
            <person name="Lindquist E.A."/>
            <person name="Yee Ngan C."/>
            <person name="Ohm R.A."/>
            <person name="Salamov A.A."/>
            <person name="Grigoriev I.V."/>
            <person name="Spatafora J.W."/>
            <person name="Berbee M.L."/>
        </authorList>
    </citation>
    <scope>NUCLEOTIDE SEQUENCE [LARGE SCALE GENOMIC DNA]</scope>
    <source>
        <strain evidence="3 4">NRRL 28638</strain>
    </source>
</reference>
<evidence type="ECO:0000256" key="1">
    <source>
        <dbReference type="ARBA" id="ARBA00023186"/>
    </source>
</evidence>
<dbReference type="InterPro" id="IPR001623">
    <property type="entry name" value="DnaJ_domain"/>
</dbReference>
<evidence type="ECO:0000313" key="4">
    <source>
        <dbReference type="Proteomes" id="UP000070444"/>
    </source>
</evidence>
<dbReference type="InterPro" id="IPR036869">
    <property type="entry name" value="J_dom_sf"/>
</dbReference>
<keyword evidence="4" id="KW-1185">Reference proteome</keyword>
<dbReference type="PANTHER" id="PTHR44500:SF1">
    <property type="entry name" value="DNAJ HOMOLOG SUBFAMILY C MEMBER 12"/>
    <property type="match status" value="1"/>
</dbReference>
<organism evidence="3 4">
    <name type="scientific">Conidiobolus coronatus (strain ATCC 28846 / CBS 209.66 / NRRL 28638)</name>
    <name type="common">Delacroixia coronata</name>
    <dbReference type="NCBI Taxonomy" id="796925"/>
    <lineage>
        <taxon>Eukaryota</taxon>
        <taxon>Fungi</taxon>
        <taxon>Fungi incertae sedis</taxon>
        <taxon>Zoopagomycota</taxon>
        <taxon>Entomophthoromycotina</taxon>
        <taxon>Entomophthoromycetes</taxon>
        <taxon>Entomophthorales</taxon>
        <taxon>Ancylistaceae</taxon>
        <taxon>Conidiobolus</taxon>
    </lineage>
</organism>
<protein>
    <recommendedName>
        <fullName evidence="2">J domain-containing protein</fullName>
    </recommendedName>
</protein>
<dbReference type="GO" id="GO:0005737">
    <property type="term" value="C:cytoplasm"/>
    <property type="evidence" value="ECO:0007669"/>
    <property type="project" value="TreeGrafter"/>
</dbReference>
<dbReference type="SMART" id="SM00271">
    <property type="entry name" value="DnaJ"/>
    <property type="match status" value="1"/>
</dbReference>
<dbReference type="Proteomes" id="UP000070444">
    <property type="component" value="Unassembled WGS sequence"/>
</dbReference>
<evidence type="ECO:0000259" key="2">
    <source>
        <dbReference type="PROSITE" id="PS50076"/>
    </source>
</evidence>
<feature type="domain" description="J" evidence="2">
    <location>
        <begin position="21"/>
        <end position="89"/>
    </location>
</feature>
<dbReference type="STRING" id="796925.A0A137P2Q4"/>
<dbReference type="Pfam" id="PF00226">
    <property type="entry name" value="DnaJ"/>
    <property type="match status" value="1"/>
</dbReference>
<keyword evidence="1" id="KW-0143">Chaperone</keyword>
<proteinExistence type="predicted"/>
<sequence length="156" mass="17991">MSAFNSIFANKNSNKYSFLDKAYDILNSGPGNSIEQISVEYRKLAKELHPDKNKELEADSEGFTEIQKLNVCYDLMKDSELREKYDNWLRSSLVIPFVTWMNLPPAAQSLHWSKPDTTKWLKEGTEDVELKPSKDKIVLPVQVGKSAIDQFRNYEI</sequence>
<evidence type="ECO:0000313" key="3">
    <source>
        <dbReference type="EMBL" id="KXN69211.1"/>
    </source>
</evidence>
<dbReference type="PROSITE" id="PS50076">
    <property type="entry name" value="DNAJ_2"/>
    <property type="match status" value="1"/>
</dbReference>
<dbReference type="OrthoDB" id="10250354at2759"/>
<dbReference type="AlphaFoldDB" id="A0A137P2Q4"/>
<dbReference type="PRINTS" id="PR00625">
    <property type="entry name" value="JDOMAIN"/>
</dbReference>
<dbReference type="Gene3D" id="1.10.287.110">
    <property type="entry name" value="DnaJ domain"/>
    <property type="match status" value="1"/>
</dbReference>
<dbReference type="InterPro" id="IPR029827">
    <property type="entry name" value="JDP1-like"/>
</dbReference>
<accession>A0A137P2Q4</accession>
<name>A0A137P2Q4_CONC2</name>
<dbReference type="SUPFAM" id="SSF46565">
    <property type="entry name" value="Chaperone J-domain"/>
    <property type="match status" value="1"/>
</dbReference>
<dbReference type="EMBL" id="KQ964544">
    <property type="protein sequence ID" value="KXN69211.1"/>
    <property type="molecule type" value="Genomic_DNA"/>
</dbReference>
<dbReference type="PANTHER" id="PTHR44500">
    <property type="entry name" value="DNAJ HOMOLOG SUBFAMILY C MEMBER 12"/>
    <property type="match status" value="1"/>
</dbReference>
<dbReference type="CDD" id="cd06257">
    <property type="entry name" value="DnaJ"/>
    <property type="match status" value="1"/>
</dbReference>